<dbReference type="Proteomes" id="UP000324222">
    <property type="component" value="Unassembled WGS sequence"/>
</dbReference>
<gene>
    <name evidence="2" type="ORF">E2C01_078761</name>
</gene>
<feature type="transmembrane region" description="Helical" evidence="1">
    <location>
        <begin position="38"/>
        <end position="58"/>
    </location>
</feature>
<evidence type="ECO:0000313" key="3">
    <source>
        <dbReference type="Proteomes" id="UP000324222"/>
    </source>
</evidence>
<keyword evidence="1" id="KW-0472">Membrane</keyword>
<comment type="caution">
    <text evidence="2">The sequence shown here is derived from an EMBL/GenBank/DDBJ whole genome shotgun (WGS) entry which is preliminary data.</text>
</comment>
<proteinExistence type="predicted"/>
<evidence type="ECO:0000313" key="2">
    <source>
        <dbReference type="EMBL" id="MPC84036.1"/>
    </source>
</evidence>
<keyword evidence="1" id="KW-1133">Transmembrane helix</keyword>
<keyword evidence="1" id="KW-0812">Transmembrane</keyword>
<sequence>MSPQLKNSSVGLFYRTRFSLGSFLPRILFSLLPPSSSFLRVVFGVALQVLCISVTAAGRREP</sequence>
<name>A0A5B7IR07_PORTR</name>
<evidence type="ECO:0000256" key="1">
    <source>
        <dbReference type="SAM" id="Phobius"/>
    </source>
</evidence>
<dbReference type="EMBL" id="VSRR010064263">
    <property type="protein sequence ID" value="MPC84036.1"/>
    <property type="molecule type" value="Genomic_DNA"/>
</dbReference>
<protein>
    <submittedName>
        <fullName evidence="2">Uncharacterized protein</fullName>
    </submittedName>
</protein>
<organism evidence="2 3">
    <name type="scientific">Portunus trituberculatus</name>
    <name type="common">Swimming crab</name>
    <name type="synonym">Neptunus trituberculatus</name>
    <dbReference type="NCBI Taxonomy" id="210409"/>
    <lineage>
        <taxon>Eukaryota</taxon>
        <taxon>Metazoa</taxon>
        <taxon>Ecdysozoa</taxon>
        <taxon>Arthropoda</taxon>
        <taxon>Crustacea</taxon>
        <taxon>Multicrustacea</taxon>
        <taxon>Malacostraca</taxon>
        <taxon>Eumalacostraca</taxon>
        <taxon>Eucarida</taxon>
        <taxon>Decapoda</taxon>
        <taxon>Pleocyemata</taxon>
        <taxon>Brachyura</taxon>
        <taxon>Eubrachyura</taxon>
        <taxon>Portunoidea</taxon>
        <taxon>Portunidae</taxon>
        <taxon>Portuninae</taxon>
        <taxon>Portunus</taxon>
    </lineage>
</organism>
<dbReference type="AlphaFoldDB" id="A0A5B7IR07"/>
<reference evidence="2 3" key="1">
    <citation type="submission" date="2019-05" db="EMBL/GenBank/DDBJ databases">
        <title>Another draft genome of Portunus trituberculatus and its Hox gene families provides insights of decapod evolution.</title>
        <authorList>
            <person name="Jeong J.-H."/>
            <person name="Song I."/>
            <person name="Kim S."/>
            <person name="Choi T."/>
            <person name="Kim D."/>
            <person name="Ryu S."/>
            <person name="Kim W."/>
        </authorList>
    </citation>
    <scope>NUCLEOTIDE SEQUENCE [LARGE SCALE GENOMIC DNA]</scope>
    <source>
        <tissue evidence="2">Muscle</tissue>
    </source>
</reference>
<accession>A0A5B7IR07</accession>
<keyword evidence="3" id="KW-1185">Reference proteome</keyword>